<evidence type="ECO:0000313" key="2">
    <source>
        <dbReference type="Proteomes" id="UP000198284"/>
    </source>
</evidence>
<keyword evidence="2" id="KW-1185">Reference proteome</keyword>
<sequence length="176" mass="19542">MPAADVYQLATRVHRHIGFQKIRLGAMLCVLEESGEWRGRTAASSFRGFLQEEGIYPQAARQYMKVARKFILELDMSPEQLRAVSRASMRVLCAAADVATRDNLDELVDLVATLPRPEAMEEIRLRFGGGESAEAPFSKPVGRILNEVGELTQTQRAELFSRLGMRTASARTSNAS</sequence>
<organism evidence="1 2">
    <name type="scientific">Noviherbaspirillum humi</name>
    <dbReference type="NCBI Taxonomy" id="1688639"/>
    <lineage>
        <taxon>Bacteria</taxon>
        <taxon>Pseudomonadati</taxon>
        <taxon>Pseudomonadota</taxon>
        <taxon>Betaproteobacteria</taxon>
        <taxon>Burkholderiales</taxon>
        <taxon>Oxalobacteraceae</taxon>
        <taxon>Noviherbaspirillum</taxon>
    </lineage>
</organism>
<gene>
    <name evidence="1" type="ORF">SAMN06265795_12925</name>
</gene>
<reference evidence="1 2" key="1">
    <citation type="submission" date="2017-06" db="EMBL/GenBank/DDBJ databases">
        <authorList>
            <person name="Kim H.J."/>
            <person name="Triplett B.A."/>
        </authorList>
    </citation>
    <scope>NUCLEOTIDE SEQUENCE [LARGE SCALE GENOMIC DNA]</scope>
    <source>
        <strain evidence="1 2">U15</strain>
    </source>
</reference>
<accession>A0A239M191</accession>
<dbReference type="AlphaFoldDB" id="A0A239M191"/>
<name>A0A239M191_9BURK</name>
<dbReference type="EMBL" id="FZOT01000029">
    <property type="protein sequence ID" value="SNT36300.1"/>
    <property type="molecule type" value="Genomic_DNA"/>
</dbReference>
<proteinExistence type="predicted"/>
<protein>
    <submittedName>
        <fullName evidence="1">Uncharacterized protein</fullName>
    </submittedName>
</protein>
<evidence type="ECO:0000313" key="1">
    <source>
        <dbReference type="EMBL" id="SNT36300.1"/>
    </source>
</evidence>
<dbReference type="Proteomes" id="UP000198284">
    <property type="component" value="Unassembled WGS sequence"/>
</dbReference>